<evidence type="ECO:0000313" key="3">
    <source>
        <dbReference type="Proteomes" id="UP000253314"/>
    </source>
</evidence>
<keyword evidence="1" id="KW-0812">Transmembrane</keyword>
<gene>
    <name evidence="2" type="ORF">DS031_22785</name>
</gene>
<dbReference type="AlphaFoldDB" id="A0A366XTP7"/>
<keyword evidence="1" id="KW-0472">Membrane</keyword>
<proteinExistence type="predicted"/>
<feature type="transmembrane region" description="Helical" evidence="1">
    <location>
        <begin position="32"/>
        <end position="50"/>
    </location>
</feature>
<comment type="caution">
    <text evidence="2">The sequence shown here is derived from an EMBL/GenBank/DDBJ whole genome shotgun (WGS) entry which is preliminary data.</text>
</comment>
<evidence type="ECO:0000256" key="1">
    <source>
        <dbReference type="SAM" id="Phobius"/>
    </source>
</evidence>
<name>A0A366XTP7_9BACI</name>
<dbReference type="Proteomes" id="UP000253314">
    <property type="component" value="Unassembled WGS sequence"/>
</dbReference>
<protein>
    <submittedName>
        <fullName evidence="2">Uncharacterized protein</fullName>
    </submittedName>
</protein>
<keyword evidence="3" id="KW-1185">Reference proteome</keyword>
<accession>A0A366XTP7</accession>
<dbReference type="EMBL" id="QOCW01000041">
    <property type="protein sequence ID" value="RBW67331.1"/>
    <property type="molecule type" value="Genomic_DNA"/>
</dbReference>
<reference evidence="2 3" key="1">
    <citation type="submission" date="2018-07" db="EMBL/GenBank/DDBJ databases">
        <title>Lottiidibacillus patelloidae gen. nov., sp. nov., isolated from the intestinal tract of a marine limpet and the reclassification of B. taeanensis BH030017T, B. algicola KMM 3737T and B. hwajinpoensis SW-72T as genus Lottiidibacillus.</title>
        <authorList>
            <person name="Liu R."/>
            <person name="Huang Z."/>
        </authorList>
    </citation>
    <scope>NUCLEOTIDE SEQUENCE [LARGE SCALE GENOMIC DNA]</scope>
    <source>
        <strain evidence="2 3">BH030017</strain>
    </source>
</reference>
<dbReference type="RefSeq" id="WP_113808464.1">
    <property type="nucleotide sequence ID" value="NZ_QOCW01000041.1"/>
</dbReference>
<sequence length="77" mass="8666">MWPIIGILAAGIMISAIEIPPLLKQKQKKELITFSILLLFAISLSIAESLRLPIPNPLDWITTIYQPISDFTYSLLE</sequence>
<evidence type="ECO:0000313" key="2">
    <source>
        <dbReference type="EMBL" id="RBW67331.1"/>
    </source>
</evidence>
<organism evidence="2 3">
    <name type="scientific">Bacillus taeanensis</name>
    <dbReference type="NCBI Taxonomy" id="273032"/>
    <lineage>
        <taxon>Bacteria</taxon>
        <taxon>Bacillati</taxon>
        <taxon>Bacillota</taxon>
        <taxon>Bacilli</taxon>
        <taxon>Bacillales</taxon>
        <taxon>Bacillaceae</taxon>
        <taxon>Bacillus</taxon>
    </lineage>
</organism>
<keyword evidence="1" id="KW-1133">Transmembrane helix</keyword>